<proteinExistence type="predicted"/>
<dbReference type="AlphaFoldDB" id="Q2S9G4"/>
<keyword evidence="3" id="KW-1185">Reference proteome</keyword>
<dbReference type="HOGENOM" id="CLU_049591_0_0_6"/>
<dbReference type="InterPro" id="IPR041698">
    <property type="entry name" value="Methyltransf_25"/>
</dbReference>
<dbReference type="Proteomes" id="UP000000238">
    <property type="component" value="Chromosome"/>
</dbReference>
<dbReference type="OrthoDB" id="1157001at2"/>
<dbReference type="KEGG" id="hch:HCH_06061"/>
<dbReference type="STRING" id="349521.HCH_06061"/>
<dbReference type="Pfam" id="PF13649">
    <property type="entry name" value="Methyltransf_25"/>
    <property type="match status" value="1"/>
</dbReference>
<feature type="domain" description="Methyltransferase" evidence="1">
    <location>
        <begin position="115"/>
        <end position="209"/>
    </location>
</feature>
<sequence length="437" mass="48463">MTDAGANNPINADGIIETTQKLLCATSAAAKPHLDALVSALATVTGIDLYPSCYNEDLSTQTGFGKAISPLEAGRCAWDIERTRIFMAGVYQAIQDVLQRQDRVELLYAGTGPFGLLLAPLAPLFPADKLKVTLLDIHEASLEALQKVIALLKVSDRVAHIACADATVWTPPNGESYDILLSETMKHMLQQEPQVKIFSHLQQFLKPTGMLIPASVQLDAWLHSSESGKNIHLGELLTLDRSTAAALHAGDDSCLSGSLLIPECDEGMTDLKVTTFIRIYGDHCLQENQSQLTLPRYKKNIRPVPGSKLDFHYRLNDYPDFEFSYRSRPATEDLPLPDSTEVGELGVYHLKRIWSKAAYAKAGKLDEAVRRREWLLDQLVFELLGAPMEKALATIYQSRRFQDVEQWFKEASEEDISAQRASSINARVMDELEALHG</sequence>
<protein>
    <recommendedName>
        <fullName evidence="1">Methyltransferase domain-containing protein</fullName>
    </recommendedName>
</protein>
<gene>
    <name evidence="2" type="ordered locus">HCH_06061</name>
</gene>
<dbReference type="Gene3D" id="3.40.50.150">
    <property type="entry name" value="Vaccinia Virus protein VP39"/>
    <property type="match status" value="1"/>
</dbReference>
<dbReference type="eggNOG" id="COG5285">
    <property type="taxonomic scope" value="Bacteria"/>
</dbReference>
<dbReference type="RefSeq" id="WP_011399768.1">
    <property type="nucleotide sequence ID" value="NC_007645.1"/>
</dbReference>
<evidence type="ECO:0000313" key="3">
    <source>
        <dbReference type="Proteomes" id="UP000000238"/>
    </source>
</evidence>
<reference evidence="2 3" key="1">
    <citation type="journal article" date="2005" name="Nucleic Acids Res.">
        <title>Genomic blueprint of Hahella chejuensis, a marine microbe producing an algicidal agent.</title>
        <authorList>
            <person name="Jeong H."/>
            <person name="Yim J.H."/>
            <person name="Lee C."/>
            <person name="Choi S.-H."/>
            <person name="Park Y.K."/>
            <person name="Yoon S.H."/>
            <person name="Hur C.-G."/>
            <person name="Kang H.-Y."/>
            <person name="Kim D."/>
            <person name="Lee H.H."/>
            <person name="Park K.H."/>
            <person name="Park S.-H."/>
            <person name="Park H.-S."/>
            <person name="Lee H.K."/>
            <person name="Oh T.K."/>
            <person name="Kim J.F."/>
        </authorList>
    </citation>
    <scope>NUCLEOTIDE SEQUENCE [LARGE SCALE GENOMIC DNA]</scope>
    <source>
        <strain evidence="2 3">KCTC 2396</strain>
    </source>
</reference>
<dbReference type="SUPFAM" id="SSF53335">
    <property type="entry name" value="S-adenosyl-L-methionine-dependent methyltransferases"/>
    <property type="match status" value="1"/>
</dbReference>
<organism evidence="2 3">
    <name type="scientific">Hahella chejuensis (strain KCTC 2396)</name>
    <dbReference type="NCBI Taxonomy" id="349521"/>
    <lineage>
        <taxon>Bacteria</taxon>
        <taxon>Pseudomonadati</taxon>
        <taxon>Pseudomonadota</taxon>
        <taxon>Gammaproteobacteria</taxon>
        <taxon>Oceanospirillales</taxon>
        <taxon>Hahellaceae</taxon>
        <taxon>Hahella</taxon>
    </lineage>
</organism>
<accession>Q2S9G4</accession>
<dbReference type="InterPro" id="IPR029063">
    <property type="entry name" value="SAM-dependent_MTases_sf"/>
</dbReference>
<dbReference type="EMBL" id="CP000155">
    <property type="protein sequence ID" value="ABC32710.1"/>
    <property type="molecule type" value="Genomic_DNA"/>
</dbReference>
<name>Q2S9G4_HAHCH</name>
<evidence type="ECO:0000259" key="1">
    <source>
        <dbReference type="Pfam" id="PF13649"/>
    </source>
</evidence>
<evidence type="ECO:0000313" key="2">
    <source>
        <dbReference type="EMBL" id="ABC32710.1"/>
    </source>
</evidence>